<dbReference type="Proteomes" id="UP000054053">
    <property type="component" value="Unassembled WGS sequence"/>
</dbReference>
<sequence length="77" mass="8812">MDVMDVMDERVSKVRYRLWIRGRGPDELKLASMDGRPGKATRRTVWDARLIAPPSRRTSQARKLSPVQSVYGLQAPM</sequence>
<gene>
    <name evidence="1" type="ORF">UVI_02002160</name>
</gene>
<dbReference type="EMBL" id="BBTG02000001">
    <property type="protein sequence ID" value="GAO17654.1"/>
    <property type="molecule type" value="Genomic_DNA"/>
</dbReference>
<accession>A0A1B5L2H2</accession>
<comment type="caution">
    <text evidence="1">The sequence shown here is derived from an EMBL/GenBank/DDBJ whole genome shotgun (WGS) entry which is preliminary data.</text>
</comment>
<protein>
    <submittedName>
        <fullName evidence="1">Uncharacterized protein</fullName>
    </submittedName>
</protein>
<dbReference type="AlphaFoldDB" id="A0A1B5L2H2"/>
<organism evidence="1 2">
    <name type="scientific">Ustilaginoidea virens</name>
    <name type="common">Rice false smut fungus</name>
    <name type="synonym">Villosiclava virens</name>
    <dbReference type="NCBI Taxonomy" id="1159556"/>
    <lineage>
        <taxon>Eukaryota</taxon>
        <taxon>Fungi</taxon>
        <taxon>Dikarya</taxon>
        <taxon>Ascomycota</taxon>
        <taxon>Pezizomycotina</taxon>
        <taxon>Sordariomycetes</taxon>
        <taxon>Hypocreomycetidae</taxon>
        <taxon>Hypocreales</taxon>
        <taxon>Clavicipitaceae</taxon>
        <taxon>Ustilaginoidea</taxon>
    </lineage>
</organism>
<evidence type="ECO:0000313" key="1">
    <source>
        <dbReference type="EMBL" id="GAO17654.1"/>
    </source>
</evidence>
<name>A0A1B5L2H2_USTVR</name>
<proteinExistence type="predicted"/>
<reference evidence="2" key="1">
    <citation type="journal article" date="2016" name="Genome Announc.">
        <title>Genome sequence of Ustilaginoidea virens IPU010, a rice pathogenic fungus causing false smut.</title>
        <authorList>
            <person name="Kumagai T."/>
            <person name="Ishii T."/>
            <person name="Terai G."/>
            <person name="Umemura M."/>
            <person name="Machida M."/>
            <person name="Asai K."/>
        </authorList>
    </citation>
    <scope>NUCLEOTIDE SEQUENCE [LARGE SCALE GENOMIC DNA]</scope>
    <source>
        <strain evidence="2">IPU010</strain>
    </source>
</reference>
<evidence type="ECO:0000313" key="2">
    <source>
        <dbReference type="Proteomes" id="UP000054053"/>
    </source>
</evidence>